<evidence type="ECO:0000313" key="8">
    <source>
        <dbReference type="Proteomes" id="UP000193685"/>
    </source>
</evidence>
<gene>
    <name evidence="7" type="ORF">BCR37DRAFT_392668</name>
</gene>
<evidence type="ECO:0000256" key="5">
    <source>
        <dbReference type="SAM" id="MobiDB-lite"/>
    </source>
</evidence>
<dbReference type="GO" id="GO:0005794">
    <property type="term" value="C:Golgi apparatus"/>
    <property type="evidence" value="ECO:0007669"/>
    <property type="project" value="TreeGrafter"/>
</dbReference>
<feature type="transmembrane region" description="Helical" evidence="6">
    <location>
        <begin position="139"/>
        <end position="160"/>
    </location>
</feature>
<evidence type="ECO:0000313" key="7">
    <source>
        <dbReference type="EMBL" id="ORY82449.1"/>
    </source>
</evidence>
<evidence type="ECO:0000256" key="4">
    <source>
        <dbReference type="ARBA" id="ARBA00023136"/>
    </source>
</evidence>
<dbReference type="GeneID" id="63787782"/>
<dbReference type="GO" id="GO:0007034">
    <property type="term" value="P:vacuolar transport"/>
    <property type="evidence" value="ECO:0007669"/>
    <property type="project" value="InterPro"/>
</dbReference>
<dbReference type="CDD" id="cd22212">
    <property type="entry name" value="NDFIP-like"/>
    <property type="match status" value="1"/>
</dbReference>
<dbReference type="AlphaFoldDB" id="A0A1Y2FEU6"/>
<keyword evidence="8" id="KW-1185">Reference proteome</keyword>
<dbReference type="InterPro" id="IPR019325">
    <property type="entry name" value="NEDD4/Bsd2"/>
</dbReference>
<accession>A0A1Y2FEU6</accession>
<dbReference type="Pfam" id="PF10176">
    <property type="entry name" value="NEDD4_Bsd2"/>
    <property type="match status" value="1"/>
</dbReference>
<evidence type="ECO:0000256" key="1">
    <source>
        <dbReference type="ARBA" id="ARBA00004141"/>
    </source>
</evidence>
<name>A0A1Y2FEU6_PROLT</name>
<keyword evidence="3 6" id="KW-1133">Transmembrane helix</keyword>
<dbReference type="OrthoDB" id="10003116at2759"/>
<dbReference type="PANTHER" id="PTHR13396">
    <property type="entry name" value="NEDD4 FAMILY INTERACTING PROTEIN 1/2"/>
    <property type="match status" value="1"/>
</dbReference>
<evidence type="ECO:0008006" key="9">
    <source>
        <dbReference type="Google" id="ProtNLM"/>
    </source>
</evidence>
<dbReference type="PANTHER" id="PTHR13396:SF5">
    <property type="entry name" value="NEDD4 FAMILY INTERACTING PROTEIN"/>
    <property type="match status" value="1"/>
</dbReference>
<dbReference type="STRING" id="56484.A0A1Y2FEU6"/>
<evidence type="ECO:0000256" key="2">
    <source>
        <dbReference type="ARBA" id="ARBA00022692"/>
    </source>
</evidence>
<dbReference type="GO" id="GO:0006511">
    <property type="term" value="P:ubiquitin-dependent protein catabolic process"/>
    <property type="evidence" value="ECO:0007669"/>
    <property type="project" value="TreeGrafter"/>
</dbReference>
<keyword evidence="2 6" id="KW-0812">Transmembrane</keyword>
<dbReference type="Proteomes" id="UP000193685">
    <property type="component" value="Unassembled WGS sequence"/>
</dbReference>
<protein>
    <recommendedName>
        <fullName evidence="9">Metal homeostatis protein bsd2</fullName>
    </recommendedName>
</protein>
<dbReference type="OMA" id="PYWDTTM"/>
<keyword evidence="4 6" id="KW-0472">Membrane</keyword>
<proteinExistence type="predicted"/>
<dbReference type="GO" id="GO:0031398">
    <property type="term" value="P:positive regulation of protein ubiquitination"/>
    <property type="evidence" value="ECO:0007669"/>
    <property type="project" value="TreeGrafter"/>
</dbReference>
<reference evidence="7 8" key="1">
    <citation type="submission" date="2016-07" db="EMBL/GenBank/DDBJ databases">
        <title>Pervasive Adenine N6-methylation of Active Genes in Fungi.</title>
        <authorList>
            <consortium name="DOE Joint Genome Institute"/>
            <person name="Mondo S.J."/>
            <person name="Dannebaum R.O."/>
            <person name="Kuo R.C."/>
            <person name="Labutti K."/>
            <person name="Haridas S."/>
            <person name="Kuo A."/>
            <person name="Salamov A."/>
            <person name="Ahrendt S.R."/>
            <person name="Lipzen A."/>
            <person name="Sullivan W."/>
            <person name="Andreopoulos W.B."/>
            <person name="Clum A."/>
            <person name="Lindquist E."/>
            <person name="Daum C."/>
            <person name="Ramamoorthy G.K."/>
            <person name="Gryganskyi A."/>
            <person name="Culley D."/>
            <person name="Magnuson J.K."/>
            <person name="James T.Y."/>
            <person name="O'Malley M.A."/>
            <person name="Stajich J.E."/>
            <person name="Spatafora J.W."/>
            <person name="Visel A."/>
            <person name="Grigoriev I.V."/>
        </authorList>
    </citation>
    <scope>NUCLEOTIDE SEQUENCE [LARGE SCALE GENOMIC DNA]</scope>
    <source>
        <strain evidence="7 8">12-1054</strain>
    </source>
</reference>
<dbReference type="EMBL" id="MCFI01000009">
    <property type="protein sequence ID" value="ORY82449.1"/>
    <property type="molecule type" value="Genomic_DNA"/>
</dbReference>
<organism evidence="7 8">
    <name type="scientific">Protomyces lactucae-debilis</name>
    <dbReference type="NCBI Taxonomy" id="2754530"/>
    <lineage>
        <taxon>Eukaryota</taxon>
        <taxon>Fungi</taxon>
        <taxon>Dikarya</taxon>
        <taxon>Ascomycota</taxon>
        <taxon>Taphrinomycotina</taxon>
        <taxon>Taphrinomycetes</taxon>
        <taxon>Taphrinales</taxon>
        <taxon>Protomycetaceae</taxon>
        <taxon>Protomyces</taxon>
    </lineage>
</organism>
<feature type="region of interest" description="Disordered" evidence="5">
    <location>
        <begin position="1"/>
        <end position="41"/>
    </location>
</feature>
<evidence type="ECO:0000256" key="6">
    <source>
        <dbReference type="SAM" id="Phobius"/>
    </source>
</evidence>
<dbReference type="RefSeq" id="XP_040725320.1">
    <property type="nucleotide sequence ID" value="XM_040871183.1"/>
</dbReference>
<comment type="caution">
    <text evidence="7">The sequence shown here is derived from an EMBL/GenBank/DDBJ whole genome shotgun (WGS) entry which is preliminary data.</text>
</comment>
<sequence length="271" mass="29464">MRYAPLQADDEASQHDENQSLCGNSAGDDLASSFDAPEDATAADERLRLIEPTPAQFGVAVGTTPSQQRRIIHISGNDGVFTNISAKPTVELEKEEHPPTYEQASSDNAPPYWETTMYMLGASDEIFIDGLAVGHIFGFVWNMLVSVSFQFIGFLLTYVLHTTHAAKYGSRAGFGATLIQYGFYLRAPEVPSDNSGLSEDTRGGRSSIRDALGRHTDYAAYAMLAVGWLLLIKSTADFLKVRRMEACVRETSTSDGSTAVVAHNETPQTAV</sequence>
<evidence type="ECO:0000256" key="3">
    <source>
        <dbReference type="ARBA" id="ARBA00022989"/>
    </source>
</evidence>
<dbReference type="GO" id="GO:0016020">
    <property type="term" value="C:membrane"/>
    <property type="evidence" value="ECO:0007669"/>
    <property type="project" value="UniProtKB-SubCell"/>
</dbReference>
<dbReference type="GO" id="GO:0005783">
    <property type="term" value="C:endoplasmic reticulum"/>
    <property type="evidence" value="ECO:0007669"/>
    <property type="project" value="TreeGrafter"/>
</dbReference>
<dbReference type="GO" id="GO:0048471">
    <property type="term" value="C:perinuclear region of cytoplasm"/>
    <property type="evidence" value="ECO:0007669"/>
    <property type="project" value="TreeGrafter"/>
</dbReference>
<comment type="subcellular location">
    <subcellularLocation>
        <location evidence="1">Membrane</location>
        <topology evidence="1">Multi-pass membrane protein</topology>
    </subcellularLocation>
</comment>
<dbReference type="GO" id="GO:0030001">
    <property type="term" value="P:metal ion transport"/>
    <property type="evidence" value="ECO:0007669"/>
    <property type="project" value="InterPro"/>
</dbReference>